<name>A0AAW1XR16_RUBAR</name>
<evidence type="ECO:0000313" key="8">
    <source>
        <dbReference type="Proteomes" id="UP001457282"/>
    </source>
</evidence>
<keyword evidence="4" id="KW-0833">Ubl conjugation pathway</keyword>
<comment type="pathway">
    <text evidence="2">Protein modification; protein ubiquitination.</text>
</comment>
<protein>
    <recommendedName>
        <fullName evidence="6">Ubiquitin conjugation factor E4 core domain-containing protein</fullName>
    </recommendedName>
</protein>
<dbReference type="InterPro" id="IPR045132">
    <property type="entry name" value="UBE4"/>
</dbReference>
<dbReference type="PANTHER" id="PTHR13931:SF2">
    <property type="entry name" value="UBIQUITIN CONJUGATION FACTOR E4 B"/>
    <property type="match status" value="1"/>
</dbReference>
<evidence type="ECO:0000256" key="4">
    <source>
        <dbReference type="ARBA" id="ARBA00022786"/>
    </source>
</evidence>
<dbReference type="Proteomes" id="UP001457282">
    <property type="component" value="Unassembled WGS sequence"/>
</dbReference>
<sequence length="460" mass="51767">MATSKPQRSKEELEDIILRKIFLVSLTEPTEHDSQMAYLEMTAAVILSEGKEMRLTLDLMHSILFDRLIGNDASIEPPFQYLVGCYKRAYDEGKNITCTKDKNLRSDMESVIREAKKLSVSYCRIQLGDPESFPSPGGNSSESISASPLLRLIFSEVVSLVDGFGGSSRGPPGFLDDFFGDSDFDSFLEPILRGLYEELREIVVKVSALENFQLPLRALLFLVSFPAGARSLVNHPLWIPRGVDLNGRDIERDSILGPFFHVSALPDHPFSDSAWLPQGSDTTVQMVMNTLYDGLAKLLLTLLKNPHTRKKVLEFLAEVINKNSSRAHLQVDPLSCASSGMFVNLSAVMLRLCKPLLDANLIKRDKICPNYVLHGKRLELRGLTTLHATSEEVAEWISKDNMGNTKYSFICECFFMTARVMNLGLLKAFSDYNHLVEEIQMSEENLEDMINRPYSLQLKR</sequence>
<dbReference type="Pfam" id="PF10408">
    <property type="entry name" value="Ufd2P_core"/>
    <property type="match status" value="1"/>
</dbReference>
<dbReference type="EMBL" id="JBEDUW010000003">
    <property type="protein sequence ID" value="KAK9939052.1"/>
    <property type="molecule type" value="Genomic_DNA"/>
</dbReference>
<accession>A0AAW1XR16</accession>
<evidence type="ECO:0000256" key="5">
    <source>
        <dbReference type="ARBA" id="ARBA00023242"/>
    </source>
</evidence>
<evidence type="ECO:0000313" key="7">
    <source>
        <dbReference type="EMBL" id="KAK9939052.1"/>
    </source>
</evidence>
<reference evidence="7 8" key="1">
    <citation type="journal article" date="2023" name="G3 (Bethesda)">
        <title>A chromosome-length genome assembly and annotation of blackberry (Rubus argutus, cv. 'Hillquist').</title>
        <authorList>
            <person name="Bruna T."/>
            <person name="Aryal R."/>
            <person name="Dudchenko O."/>
            <person name="Sargent D.J."/>
            <person name="Mead D."/>
            <person name="Buti M."/>
            <person name="Cavallini A."/>
            <person name="Hytonen T."/>
            <person name="Andres J."/>
            <person name="Pham M."/>
            <person name="Weisz D."/>
            <person name="Mascagni F."/>
            <person name="Usai G."/>
            <person name="Natali L."/>
            <person name="Bassil N."/>
            <person name="Fernandez G.E."/>
            <person name="Lomsadze A."/>
            <person name="Armour M."/>
            <person name="Olukolu B."/>
            <person name="Poorten T."/>
            <person name="Britton C."/>
            <person name="Davik J."/>
            <person name="Ashrafi H."/>
            <person name="Aiden E.L."/>
            <person name="Borodovsky M."/>
            <person name="Worthington M."/>
        </authorList>
    </citation>
    <scope>NUCLEOTIDE SEQUENCE [LARGE SCALE GENOMIC DNA]</scope>
    <source>
        <strain evidence="7">PI 553951</strain>
    </source>
</reference>
<evidence type="ECO:0000259" key="6">
    <source>
        <dbReference type="Pfam" id="PF10408"/>
    </source>
</evidence>
<evidence type="ECO:0000256" key="1">
    <source>
        <dbReference type="ARBA" id="ARBA00004123"/>
    </source>
</evidence>
<dbReference type="GO" id="GO:0036503">
    <property type="term" value="P:ERAD pathway"/>
    <property type="evidence" value="ECO:0007669"/>
    <property type="project" value="InterPro"/>
</dbReference>
<gene>
    <name evidence="7" type="ORF">M0R45_015761</name>
</gene>
<comment type="caution">
    <text evidence="7">The sequence shown here is derived from an EMBL/GenBank/DDBJ whole genome shotgun (WGS) entry which is preliminary data.</text>
</comment>
<organism evidence="7 8">
    <name type="scientific">Rubus argutus</name>
    <name type="common">Southern blackberry</name>
    <dbReference type="NCBI Taxonomy" id="59490"/>
    <lineage>
        <taxon>Eukaryota</taxon>
        <taxon>Viridiplantae</taxon>
        <taxon>Streptophyta</taxon>
        <taxon>Embryophyta</taxon>
        <taxon>Tracheophyta</taxon>
        <taxon>Spermatophyta</taxon>
        <taxon>Magnoliopsida</taxon>
        <taxon>eudicotyledons</taxon>
        <taxon>Gunneridae</taxon>
        <taxon>Pentapetalae</taxon>
        <taxon>rosids</taxon>
        <taxon>fabids</taxon>
        <taxon>Rosales</taxon>
        <taxon>Rosaceae</taxon>
        <taxon>Rosoideae</taxon>
        <taxon>Rosoideae incertae sedis</taxon>
        <taxon>Rubus</taxon>
    </lineage>
</organism>
<dbReference type="InterPro" id="IPR019474">
    <property type="entry name" value="Ub_conjug_fac_E4_core"/>
</dbReference>
<keyword evidence="3" id="KW-0808">Transferase</keyword>
<dbReference type="GO" id="GO:0034450">
    <property type="term" value="F:ubiquitin-ubiquitin ligase activity"/>
    <property type="evidence" value="ECO:0007669"/>
    <property type="project" value="InterPro"/>
</dbReference>
<evidence type="ECO:0000256" key="2">
    <source>
        <dbReference type="ARBA" id="ARBA00004906"/>
    </source>
</evidence>
<dbReference type="GO" id="GO:0005737">
    <property type="term" value="C:cytoplasm"/>
    <property type="evidence" value="ECO:0007669"/>
    <property type="project" value="TreeGrafter"/>
</dbReference>
<dbReference type="GO" id="GO:0000151">
    <property type="term" value="C:ubiquitin ligase complex"/>
    <property type="evidence" value="ECO:0007669"/>
    <property type="project" value="InterPro"/>
</dbReference>
<feature type="domain" description="Ubiquitin conjugation factor E4 core" evidence="6">
    <location>
        <begin position="256"/>
        <end position="450"/>
    </location>
</feature>
<comment type="subcellular location">
    <subcellularLocation>
        <location evidence="1">Nucleus</location>
    </subcellularLocation>
</comment>
<keyword evidence="8" id="KW-1185">Reference proteome</keyword>
<dbReference type="PANTHER" id="PTHR13931">
    <property type="entry name" value="UBIQUITINATION FACTOR E4"/>
    <property type="match status" value="1"/>
</dbReference>
<dbReference type="AlphaFoldDB" id="A0AAW1XR16"/>
<dbReference type="GO" id="GO:0006511">
    <property type="term" value="P:ubiquitin-dependent protein catabolic process"/>
    <property type="evidence" value="ECO:0007669"/>
    <property type="project" value="InterPro"/>
</dbReference>
<keyword evidence="5" id="KW-0539">Nucleus</keyword>
<dbReference type="GO" id="GO:0000209">
    <property type="term" value="P:protein polyubiquitination"/>
    <property type="evidence" value="ECO:0007669"/>
    <property type="project" value="TreeGrafter"/>
</dbReference>
<evidence type="ECO:0000256" key="3">
    <source>
        <dbReference type="ARBA" id="ARBA00022679"/>
    </source>
</evidence>
<proteinExistence type="predicted"/>
<dbReference type="GO" id="GO:0005634">
    <property type="term" value="C:nucleus"/>
    <property type="evidence" value="ECO:0007669"/>
    <property type="project" value="UniProtKB-SubCell"/>
</dbReference>